<keyword evidence="2" id="KW-1185">Reference proteome</keyword>
<evidence type="ECO:0000313" key="2">
    <source>
        <dbReference type="Proteomes" id="UP001595683"/>
    </source>
</evidence>
<dbReference type="RefSeq" id="WP_191325427.1">
    <property type="nucleotide sequence ID" value="NZ_BMZP01000017.1"/>
</dbReference>
<name>A0ABV7V2B4_9SPHN</name>
<gene>
    <name evidence="1" type="ORF">ACFOOT_02895</name>
</gene>
<proteinExistence type="predicted"/>
<dbReference type="Proteomes" id="UP001595683">
    <property type="component" value="Unassembled WGS sequence"/>
</dbReference>
<organism evidence="1 2">
    <name type="scientific">Novosphingobium pokkalii</name>
    <dbReference type="NCBI Taxonomy" id="1770194"/>
    <lineage>
        <taxon>Bacteria</taxon>
        <taxon>Pseudomonadati</taxon>
        <taxon>Pseudomonadota</taxon>
        <taxon>Alphaproteobacteria</taxon>
        <taxon>Sphingomonadales</taxon>
        <taxon>Sphingomonadaceae</taxon>
        <taxon>Novosphingobium</taxon>
    </lineage>
</organism>
<evidence type="ECO:0000313" key="1">
    <source>
        <dbReference type="EMBL" id="MFC3670363.1"/>
    </source>
</evidence>
<sequence length="281" mass="31548">MQASLVARLRITVDTLIFALVRSRSIPHHDYMHSLPRAPKASKQADPRRDWIAAREALRLVSEAYALHDIVEHETREKQQRAAMVRATDALMRRLTEGTLLACPVWFRFVQGNRDGGAEHVFHLREPDRTIDANFWRTLQRLRAVAEIDWIAGDFSFEDNDAGVYATGFASGVKFDRSALPAVDRLTPKTATNPGGAPRKWDWDGALLHLAAVAHGSPDGLFRDDGKDPNQSDIARHLRAWFIDTRGDAPESSQLRDYGKRFVAELNAVKLQAANNLLPPD</sequence>
<accession>A0ABV7V2B4</accession>
<protein>
    <submittedName>
        <fullName evidence="1">Uncharacterized protein</fullName>
    </submittedName>
</protein>
<dbReference type="EMBL" id="JBHRYE010000006">
    <property type="protein sequence ID" value="MFC3670363.1"/>
    <property type="molecule type" value="Genomic_DNA"/>
</dbReference>
<comment type="caution">
    <text evidence="1">The sequence shown here is derived from an EMBL/GenBank/DDBJ whole genome shotgun (WGS) entry which is preliminary data.</text>
</comment>
<reference evidence="2" key="1">
    <citation type="journal article" date="2019" name="Int. J. Syst. Evol. Microbiol.">
        <title>The Global Catalogue of Microorganisms (GCM) 10K type strain sequencing project: providing services to taxonomists for standard genome sequencing and annotation.</title>
        <authorList>
            <consortium name="The Broad Institute Genomics Platform"/>
            <consortium name="The Broad Institute Genome Sequencing Center for Infectious Disease"/>
            <person name="Wu L."/>
            <person name="Ma J."/>
        </authorList>
    </citation>
    <scope>NUCLEOTIDE SEQUENCE [LARGE SCALE GENOMIC DNA]</scope>
    <source>
        <strain evidence="2">KCTC 42224</strain>
    </source>
</reference>